<dbReference type="EMBL" id="WPIN01000007">
    <property type="protein sequence ID" value="MVM32359.1"/>
    <property type="molecule type" value="Genomic_DNA"/>
</dbReference>
<evidence type="ECO:0000256" key="5">
    <source>
        <dbReference type="ARBA" id="ARBA00023163"/>
    </source>
</evidence>
<dbReference type="NCBIfam" id="TIGR02937">
    <property type="entry name" value="sigma70-ECF"/>
    <property type="match status" value="1"/>
</dbReference>
<dbReference type="PROSITE" id="PS01063">
    <property type="entry name" value="SIGMA70_ECF"/>
    <property type="match status" value="1"/>
</dbReference>
<feature type="domain" description="RNA polymerase sigma factor 70 region 4 type 2" evidence="8">
    <location>
        <begin position="135"/>
        <end position="186"/>
    </location>
</feature>
<accession>A0A7K1SEW9</accession>
<dbReference type="InterPro" id="IPR036388">
    <property type="entry name" value="WH-like_DNA-bd_sf"/>
</dbReference>
<dbReference type="PANTHER" id="PTHR43133">
    <property type="entry name" value="RNA POLYMERASE ECF-TYPE SIGMA FACTO"/>
    <property type="match status" value="1"/>
</dbReference>
<name>A0A7K1SEW9_9BACT</name>
<dbReference type="GO" id="GO:0003677">
    <property type="term" value="F:DNA binding"/>
    <property type="evidence" value="ECO:0007669"/>
    <property type="project" value="UniProtKB-KW"/>
</dbReference>
<keyword evidence="3 6" id="KW-0731">Sigma factor</keyword>
<dbReference type="Proteomes" id="UP000436006">
    <property type="component" value="Unassembled WGS sequence"/>
</dbReference>
<evidence type="ECO:0000256" key="1">
    <source>
        <dbReference type="ARBA" id="ARBA00010641"/>
    </source>
</evidence>
<evidence type="ECO:0000256" key="2">
    <source>
        <dbReference type="ARBA" id="ARBA00023015"/>
    </source>
</evidence>
<keyword evidence="2 6" id="KW-0805">Transcription regulation</keyword>
<organism evidence="9 10">
    <name type="scientific">Spirosoma arboris</name>
    <dbReference type="NCBI Taxonomy" id="2682092"/>
    <lineage>
        <taxon>Bacteria</taxon>
        <taxon>Pseudomonadati</taxon>
        <taxon>Bacteroidota</taxon>
        <taxon>Cytophagia</taxon>
        <taxon>Cytophagales</taxon>
        <taxon>Cytophagaceae</taxon>
        <taxon>Spirosoma</taxon>
    </lineage>
</organism>
<dbReference type="PANTHER" id="PTHR43133:SF8">
    <property type="entry name" value="RNA POLYMERASE SIGMA FACTOR HI_1459-RELATED"/>
    <property type="match status" value="1"/>
</dbReference>
<dbReference type="Pfam" id="PF08281">
    <property type="entry name" value="Sigma70_r4_2"/>
    <property type="match status" value="1"/>
</dbReference>
<dbReference type="Gene3D" id="1.10.1740.10">
    <property type="match status" value="1"/>
</dbReference>
<keyword evidence="10" id="KW-1185">Reference proteome</keyword>
<evidence type="ECO:0000313" key="9">
    <source>
        <dbReference type="EMBL" id="MVM32359.1"/>
    </source>
</evidence>
<dbReference type="GO" id="GO:0016987">
    <property type="term" value="F:sigma factor activity"/>
    <property type="evidence" value="ECO:0007669"/>
    <property type="project" value="UniProtKB-KW"/>
</dbReference>
<dbReference type="GO" id="GO:0006352">
    <property type="term" value="P:DNA-templated transcription initiation"/>
    <property type="evidence" value="ECO:0007669"/>
    <property type="project" value="InterPro"/>
</dbReference>
<evidence type="ECO:0000259" key="7">
    <source>
        <dbReference type="Pfam" id="PF04542"/>
    </source>
</evidence>
<dbReference type="RefSeq" id="WP_157587243.1">
    <property type="nucleotide sequence ID" value="NZ_WPIN01000007.1"/>
</dbReference>
<keyword evidence="4 6" id="KW-0238">DNA-binding</keyword>
<sequence length="190" mass="22228">MESNRTVGPPYPDRHAELVKRCQQGERRAQYELYQHYVKAMYNVCLRILNHEAEAEDVLQEAFMDAFSHINSFRGQSTFGAWLKQIVVNRSINHLRSRRLELVDIESHRLGEDDGPDFADAEPYDEEGVQLEVDRVRRAMQLLPEGYRVVLSLYLFEGYDHEEIGNVLNISETTSRTQYLRGKKRLLELL</sequence>
<evidence type="ECO:0000313" key="10">
    <source>
        <dbReference type="Proteomes" id="UP000436006"/>
    </source>
</evidence>
<reference evidence="9 10" key="1">
    <citation type="submission" date="2019-12" db="EMBL/GenBank/DDBJ databases">
        <title>Spirosoma sp. HMF4905 genome sequencing and assembly.</title>
        <authorList>
            <person name="Kang H."/>
            <person name="Cha I."/>
            <person name="Kim H."/>
            <person name="Joh K."/>
        </authorList>
    </citation>
    <scope>NUCLEOTIDE SEQUENCE [LARGE SCALE GENOMIC DNA]</scope>
    <source>
        <strain evidence="9 10">HMF4905</strain>
    </source>
</reference>
<comment type="similarity">
    <text evidence="1 6">Belongs to the sigma-70 factor family. ECF subfamily.</text>
</comment>
<gene>
    <name evidence="9" type="ORF">GO755_20095</name>
</gene>
<dbReference type="SUPFAM" id="SSF88659">
    <property type="entry name" value="Sigma3 and sigma4 domains of RNA polymerase sigma factors"/>
    <property type="match status" value="1"/>
</dbReference>
<dbReference type="InterPro" id="IPR007627">
    <property type="entry name" value="RNA_pol_sigma70_r2"/>
</dbReference>
<protein>
    <recommendedName>
        <fullName evidence="6">RNA polymerase sigma factor</fullName>
    </recommendedName>
</protein>
<dbReference type="InterPro" id="IPR014284">
    <property type="entry name" value="RNA_pol_sigma-70_dom"/>
</dbReference>
<dbReference type="AlphaFoldDB" id="A0A7K1SEW9"/>
<dbReference type="SUPFAM" id="SSF88946">
    <property type="entry name" value="Sigma2 domain of RNA polymerase sigma factors"/>
    <property type="match status" value="1"/>
</dbReference>
<keyword evidence="5 6" id="KW-0804">Transcription</keyword>
<dbReference type="Pfam" id="PF04542">
    <property type="entry name" value="Sigma70_r2"/>
    <property type="match status" value="1"/>
</dbReference>
<feature type="domain" description="RNA polymerase sigma-70 region 2" evidence="7">
    <location>
        <begin position="33"/>
        <end position="99"/>
    </location>
</feature>
<dbReference type="InterPro" id="IPR013249">
    <property type="entry name" value="RNA_pol_sigma70_r4_t2"/>
</dbReference>
<dbReference type="InterPro" id="IPR013325">
    <property type="entry name" value="RNA_pol_sigma_r2"/>
</dbReference>
<dbReference type="InterPro" id="IPR039425">
    <property type="entry name" value="RNA_pol_sigma-70-like"/>
</dbReference>
<evidence type="ECO:0000256" key="6">
    <source>
        <dbReference type="RuleBase" id="RU000716"/>
    </source>
</evidence>
<dbReference type="InterPro" id="IPR013324">
    <property type="entry name" value="RNA_pol_sigma_r3/r4-like"/>
</dbReference>
<comment type="caution">
    <text evidence="9">The sequence shown here is derived from an EMBL/GenBank/DDBJ whole genome shotgun (WGS) entry which is preliminary data.</text>
</comment>
<evidence type="ECO:0000256" key="4">
    <source>
        <dbReference type="ARBA" id="ARBA00023125"/>
    </source>
</evidence>
<proteinExistence type="inferred from homology"/>
<evidence type="ECO:0000259" key="8">
    <source>
        <dbReference type="Pfam" id="PF08281"/>
    </source>
</evidence>
<dbReference type="Gene3D" id="1.10.10.10">
    <property type="entry name" value="Winged helix-like DNA-binding domain superfamily/Winged helix DNA-binding domain"/>
    <property type="match status" value="1"/>
</dbReference>
<dbReference type="InterPro" id="IPR000838">
    <property type="entry name" value="RNA_pol_sigma70_ECF_CS"/>
</dbReference>
<dbReference type="CDD" id="cd06171">
    <property type="entry name" value="Sigma70_r4"/>
    <property type="match status" value="1"/>
</dbReference>
<evidence type="ECO:0000256" key="3">
    <source>
        <dbReference type="ARBA" id="ARBA00023082"/>
    </source>
</evidence>